<dbReference type="EMBL" id="CP111020">
    <property type="protein sequence ID" value="WAR14359.1"/>
    <property type="molecule type" value="Genomic_DNA"/>
</dbReference>
<organism evidence="1 2">
    <name type="scientific">Mya arenaria</name>
    <name type="common">Soft-shell clam</name>
    <dbReference type="NCBI Taxonomy" id="6604"/>
    <lineage>
        <taxon>Eukaryota</taxon>
        <taxon>Metazoa</taxon>
        <taxon>Spiralia</taxon>
        <taxon>Lophotrochozoa</taxon>
        <taxon>Mollusca</taxon>
        <taxon>Bivalvia</taxon>
        <taxon>Autobranchia</taxon>
        <taxon>Heteroconchia</taxon>
        <taxon>Euheterodonta</taxon>
        <taxon>Imparidentia</taxon>
        <taxon>Neoheterodontei</taxon>
        <taxon>Myida</taxon>
        <taxon>Myoidea</taxon>
        <taxon>Myidae</taxon>
        <taxon>Mya</taxon>
    </lineage>
</organism>
<keyword evidence="2" id="KW-1185">Reference proteome</keyword>
<reference evidence="1" key="1">
    <citation type="submission" date="2022-11" db="EMBL/GenBank/DDBJ databases">
        <title>Centuries of genome instability and evolution in soft-shell clam transmissible cancer (bioRxiv).</title>
        <authorList>
            <person name="Hart S.F.M."/>
            <person name="Yonemitsu M.A."/>
            <person name="Giersch R.M."/>
            <person name="Beal B.F."/>
            <person name="Arriagada G."/>
            <person name="Davis B.W."/>
            <person name="Ostrander E.A."/>
            <person name="Goff S.P."/>
            <person name="Metzger M.J."/>
        </authorList>
    </citation>
    <scope>NUCLEOTIDE SEQUENCE</scope>
    <source>
        <strain evidence="1">MELC-2E11</strain>
        <tissue evidence="1">Siphon/mantle</tissue>
    </source>
</reference>
<proteinExistence type="predicted"/>
<sequence length="40" mass="4429">MRTQQISSVTPALQQAGIMNVSNSKPTRRLWMASKAILTI</sequence>
<evidence type="ECO:0000313" key="2">
    <source>
        <dbReference type="Proteomes" id="UP001164746"/>
    </source>
</evidence>
<name>A0ABY7F0U0_MYAAR</name>
<evidence type="ECO:0000313" key="1">
    <source>
        <dbReference type="EMBL" id="WAR14359.1"/>
    </source>
</evidence>
<accession>A0ABY7F0U0</accession>
<dbReference type="Proteomes" id="UP001164746">
    <property type="component" value="Chromosome 9"/>
</dbReference>
<gene>
    <name evidence="1" type="ORF">MAR_004464</name>
</gene>
<protein>
    <submittedName>
        <fullName evidence="1">Uncharacterized protein</fullName>
    </submittedName>
</protein>